<dbReference type="GO" id="GO:0004197">
    <property type="term" value="F:cysteine-type endopeptidase activity"/>
    <property type="evidence" value="ECO:0007669"/>
    <property type="project" value="InterPro"/>
</dbReference>
<evidence type="ECO:0000259" key="1">
    <source>
        <dbReference type="Pfam" id="PF00656"/>
    </source>
</evidence>
<evidence type="ECO:0000313" key="2">
    <source>
        <dbReference type="EMBL" id="PZC73883.1"/>
    </source>
</evidence>
<reference evidence="2 3" key="1">
    <citation type="journal article" date="2017" name="BMC Biol.">
        <title>Genomic innovations, transcriptional plasticity and gene loss underlying the evolution and divergence of two highly polyphagous and invasive Helicoverpa pest species.</title>
        <authorList>
            <person name="Pearce S.L."/>
            <person name="Clarke D.F."/>
            <person name="East P.D."/>
            <person name="Elfekih S."/>
            <person name="Gordon K.H."/>
            <person name="Jermiin L.S."/>
            <person name="McGaughran A."/>
            <person name="Oakeshott J.G."/>
            <person name="Papanikolaou A."/>
            <person name="Perera O.P."/>
            <person name="Rane R.V."/>
            <person name="Richards S."/>
            <person name="Tay W.T."/>
            <person name="Walsh T.K."/>
            <person name="Anderson A."/>
            <person name="Anderson C.J."/>
            <person name="Asgari S."/>
            <person name="Board P.G."/>
            <person name="Bretschneider A."/>
            <person name="Campbell P.M."/>
            <person name="Chertemps T."/>
            <person name="Christeller J.T."/>
            <person name="Coppin C.W."/>
            <person name="Downes S.J."/>
            <person name="Duan G."/>
            <person name="Farnsworth C.A."/>
            <person name="Good R.T."/>
            <person name="Han L.B."/>
            <person name="Han Y.C."/>
            <person name="Hatje K."/>
            <person name="Horne I."/>
            <person name="Huang Y.P."/>
            <person name="Hughes D.S."/>
            <person name="Jacquin-Joly E."/>
            <person name="James W."/>
            <person name="Jhangiani S."/>
            <person name="Kollmar M."/>
            <person name="Kuwar S.S."/>
            <person name="Li S."/>
            <person name="Liu N.Y."/>
            <person name="Maibeche M.T."/>
            <person name="Miller J.R."/>
            <person name="Montagne N."/>
            <person name="Perry T."/>
            <person name="Qu J."/>
            <person name="Song S.V."/>
            <person name="Sutton G.G."/>
            <person name="Vogel H."/>
            <person name="Walenz B.P."/>
            <person name="Xu W."/>
            <person name="Zhang H.J."/>
            <person name="Zou Z."/>
            <person name="Batterham P."/>
            <person name="Edwards O.R."/>
            <person name="Feyereisen R."/>
            <person name="Gibbs R.A."/>
            <person name="Heckel D.G."/>
            <person name="McGrath A."/>
            <person name="Robin C."/>
            <person name="Scherer S.E."/>
            <person name="Worley K.C."/>
            <person name="Wu Y.D."/>
        </authorList>
    </citation>
    <scope>NUCLEOTIDE SEQUENCE [LARGE SCALE GENOMIC DNA]</scope>
    <source>
        <strain evidence="2">Harm_GR_Male_#8</strain>
        <tissue evidence="2">Whole organism</tissue>
    </source>
</reference>
<accession>A0A2W1BQC0</accession>
<sequence length="300" mass="34367">MGPKINDVEVKFNVEDSFVLAALPYRKASYQRAEEAQENEESPQVRRDEPAIIEHTDVGGPLRVSTRARFSYELDRYSKNALLIFEGNTTDVPLSTEDDADESDDMSTKFKRTFEQYRFEVEVHSNLNDDEIASACDRFFQQDFTDYGCVAVMMLAKTRRGVVETSHSPRSEFGVMRYMSDLLPPTLRDKPTIYIVQTEGYYLVPRARVWSTLPQDNLEFRLLVPNVSSPDARGQRSSGACLLKHIHEKLASLGDQTDFFTLLQDAVNEFVYQTPTLHGQPFRLYSSLTKELRLVRTPEP</sequence>
<keyword evidence="3" id="KW-1185">Reference proteome</keyword>
<proteinExistence type="predicted"/>
<organism evidence="2 3">
    <name type="scientific">Helicoverpa armigera</name>
    <name type="common">Cotton bollworm</name>
    <name type="synonym">Heliothis armigera</name>
    <dbReference type="NCBI Taxonomy" id="29058"/>
    <lineage>
        <taxon>Eukaryota</taxon>
        <taxon>Metazoa</taxon>
        <taxon>Ecdysozoa</taxon>
        <taxon>Arthropoda</taxon>
        <taxon>Hexapoda</taxon>
        <taxon>Insecta</taxon>
        <taxon>Pterygota</taxon>
        <taxon>Neoptera</taxon>
        <taxon>Endopterygota</taxon>
        <taxon>Lepidoptera</taxon>
        <taxon>Glossata</taxon>
        <taxon>Ditrysia</taxon>
        <taxon>Noctuoidea</taxon>
        <taxon>Noctuidae</taxon>
        <taxon>Heliothinae</taxon>
        <taxon>Helicoverpa</taxon>
    </lineage>
</organism>
<dbReference type="InterPro" id="IPR029030">
    <property type="entry name" value="Caspase-like_dom_sf"/>
</dbReference>
<feature type="domain" description="Peptidase C14 caspase" evidence="1">
    <location>
        <begin position="109"/>
        <end position="198"/>
    </location>
</feature>
<dbReference type="Pfam" id="PF00656">
    <property type="entry name" value="Peptidase_C14"/>
    <property type="match status" value="1"/>
</dbReference>
<dbReference type="InterPro" id="IPR011600">
    <property type="entry name" value="Pept_C14_caspase"/>
</dbReference>
<dbReference type="SUPFAM" id="SSF52129">
    <property type="entry name" value="Caspase-like"/>
    <property type="match status" value="1"/>
</dbReference>
<name>A0A2W1BQC0_HELAM</name>
<protein>
    <recommendedName>
        <fullName evidence="1">Peptidase C14 caspase domain-containing protein</fullName>
    </recommendedName>
</protein>
<evidence type="ECO:0000313" key="3">
    <source>
        <dbReference type="Proteomes" id="UP000249218"/>
    </source>
</evidence>
<gene>
    <name evidence="2" type="primary">HaOG208678</name>
    <name evidence="2" type="ORF">B5X24_HaOG208678</name>
</gene>
<dbReference type="OrthoDB" id="21522at2759"/>
<dbReference type="GO" id="GO:0006508">
    <property type="term" value="P:proteolysis"/>
    <property type="evidence" value="ECO:0007669"/>
    <property type="project" value="InterPro"/>
</dbReference>
<dbReference type="Gene3D" id="3.40.50.1460">
    <property type="match status" value="1"/>
</dbReference>
<dbReference type="EMBL" id="KZ150080">
    <property type="protein sequence ID" value="PZC73883.1"/>
    <property type="molecule type" value="Genomic_DNA"/>
</dbReference>
<dbReference type="AlphaFoldDB" id="A0A2W1BQC0"/>
<dbReference type="Proteomes" id="UP000249218">
    <property type="component" value="Unassembled WGS sequence"/>
</dbReference>